<dbReference type="InterPro" id="IPR031868">
    <property type="entry name" value="Phage_clamp_gp62"/>
</dbReference>
<dbReference type="GO" id="GO:0003689">
    <property type="term" value="F:DNA clamp loader activity"/>
    <property type="evidence" value="ECO:0007669"/>
    <property type="project" value="UniProtKB-UniRule"/>
</dbReference>
<dbReference type="HAMAP" id="MF_04163">
    <property type="entry name" value="T4_Clamp_Loader_S"/>
    <property type="match status" value="1"/>
</dbReference>
<dbReference type="KEGG" id="vg:10323077"/>
<comment type="subunit">
    <text evidence="1">The sliding-clamp-loader consists of 4 large subunits and 1 small subunit. Interacts with the sliding clamp; this interaction allows the sliding-clamp-loader to open the sliding clamp. Part of the replicase complex that includes the DNA polymerase, the polymerase clamp, the clamp loader complex, the single-stranded DNA binding protein, the primase, the helicase and the helicase assembly factor.</text>
</comment>
<comment type="similarity">
    <text evidence="1">Belongs to the Tevenvirinae sliding-clamp-loader small subunit family.</text>
</comment>
<organism evidence="2 3">
    <name type="scientific">Acinetobacter phage 133</name>
    <dbReference type="NCBI Taxonomy" id="2919552"/>
    <lineage>
        <taxon>Viruses</taxon>
        <taxon>Duplodnaviria</taxon>
        <taxon>Heunggongvirae</taxon>
        <taxon>Uroviricota</taxon>
        <taxon>Caudoviricetes</taxon>
        <taxon>Pantevenvirales</taxon>
        <taxon>Straboviridae</taxon>
        <taxon>Tevenvirinae</taxon>
        <taxon>Centumtrigintavirus</taxon>
        <taxon>Centumtrigintavirus cv133</taxon>
        <taxon>Acinetobacter virus 133</taxon>
    </lineage>
</organism>
<dbReference type="Gene3D" id="1.20.272.50">
    <property type="entry name" value="Bacteriophage clamp loader A subunit, A' domain"/>
    <property type="match status" value="1"/>
</dbReference>
<dbReference type="GO" id="GO:0039693">
    <property type="term" value="P:viral DNA genome replication"/>
    <property type="evidence" value="ECO:0007669"/>
    <property type="project" value="UniProtKB-UniRule"/>
</dbReference>
<evidence type="ECO:0000256" key="1">
    <source>
        <dbReference type="HAMAP-Rule" id="MF_04163"/>
    </source>
</evidence>
<gene>
    <name evidence="2" type="primary">62</name>
    <name evidence="2" type="ORF">Acj133p090</name>
</gene>
<keyword evidence="1" id="KW-0238">DNA-binding</keyword>
<evidence type="ECO:0000313" key="3">
    <source>
        <dbReference type="Proteomes" id="UP000000330"/>
    </source>
</evidence>
<dbReference type="RefSeq" id="YP_004300671.1">
    <property type="nucleotide sequence ID" value="NC_015250.1"/>
</dbReference>
<dbReference type="Pfam" id="PF16790">
    <property type="entry name" value="Phage_clamp_A"/>
    <property type="match status" value="1"/>
</dbReference>
<sequence length="187" mass="21837">MFLLTDLIQAPELNEHQIAWEDKDWAKVKELADSYKESAESELFANLNAINHLKQHRMVDDSYSKFLITELLSLHTDALYPAYMANLGIKTLRDQDHFRYLLHAVPHGKRYASKAKLDEDVKETFVIRLLMLLYDINELDAKMYKTILTKNGRLESDLKRCSSYVTDAFLKTITKNVKTQKELRKLV</sequence>
<dbReference type="GeneID" id="10323077"/>
<dbReference type="Gene3D" id="1.10.8.700">
    <property type="entry name" value="Bacteriophage clamp loader A subunit, A domain"/>
    <property type="match status" value="1"/>
</dbReference>
<dbReference type="Gene3D" id="6.10.250.1260">
    <property type="match status" value="1"/>
</dbReference>
<name>Q6J2P9_9CAUD</name>
<dbReference type="GO" id="GO:0006260">
    <property type="term" value="P:DNA replication"/>
    <property type="evidence" value="ECO:0007669"/>
    <property type="project" value="InterPro"/>
</dbReference>
<dbReference type="EMBL" id="HM114315">
    <property type="protein sequence ID" value="AAT38484.1"/>
    <property type="molecule type" value="Genomic_DNA"/>
</dbReference>
<proteinExistence type="inferred from homology"/>
<reference evidence="2 3" key="1">
    <citation type="journal article" date="2010" name="Virol. J.">
        <title>Genomes of the T4-related bacteriophages as windows on microbial genome evolution.</title>
        <authorList>
            <person name="Petrov V.M."/>
            <person name="Ratnayaka S."/>
            <person name="Nolan J.M."/>
            <person name="Miller E.S."/>
            <person name="Karam J.D."/>
        </authorList>
    </citation>
    <scope>NUCLEOTIDE SEQUENCE [LARGE SCALE GENOMIC DNA]</scope>
    <source>
        <strain evidence="2">Acj133</strain>
    </source>
</reference>
<evidence type="ECO:0000313" key="2">
    <source>
        <dbReference type="EMBL" id="AAT38484.1"/>
    </source>
</evidence>
<comment type="function">
    <text evidence="1">Forms the sliding-clamp-loader together with the small subunit. The clamp loader holds the clamp in an open conformation and places it onto the DNA.</text>
</comment>
<accession>Q6J2P9</accession>
<dbReference type="GO" id="GO:0003677">
    <property type="term" value="F:DNA binding"/>
    <property type="evidence" value="ECO:0007669"/>
    <property type="project" value="UniProtKB-UniRule"/>
</dbReference>
<keyword evidence="3" id="KW-1185">Reference proteome</keyword>
<keyword evidence="1" id="KW-1194">Viral DNA replication</keyword>
<dbReference type="Proteomes" id="UP000000330">
    <property type="component" value="Segment"/>
</dbReference>
<keyword evidence="1" id="KW-0235">DNA replication</keyword>
<protein>
    <recommendedName>
        <fullName evidence="1">Sliding-clamp-loader small subunit</fullName>
    </recommendedName>
    <alternativeName>
        <fullName evidence="1">Clamp loader gp62 subunit</fullName>
    </alternativeName>
</protein>